<keyword evidence="2" id="KW-1185">Reference proteome</keyword>
<dbReference type="RefSeq" id="WP_346247120.1">
    <property type="nucleotide sequence ID" value="NZ_JBDIZK010000007.1"/>
</dbReference>
<evidence type="ECO:0000313" key="1">
    <source>
        <dbReference type="EMBL" id="MEN3748107.1"/>
    </source>
</evidence>
<dbReference type="SUPFAM" id="SSF49899">
    <property type="entry name" value="Concanavalin A-like lectins/glucanases"/>
    <property type="match status" value="1"/>
</dbReference>
<dbReference type="EMBL" id="JBDIZK010000007">
    <property type="protein sequence ID" value="MEN3748107.1"/>
    <property type="molecule type" value="Genomic_DNA"/>
</dbReference>
<dbReference type="Proteomes" id="UP001427805">
    <property type="component" value="Unassembled WGS sequence"/>
</dbReference>
<dbReference type="Gene3D" id="2.60.120.180">
    <property type="match status" value="1"/>
</dbReference>
<organism evidence="1 2">
    <name type="scientific">Sphingomonas rustica</name>
    <dbReference type="NCBI Taxonomy" id="3103142"/>
    <lineage>
        <taxon>Bacteria</taxon>
        <taxon>Pseudomonadati</taxon>
        <taxon>Pseudomonadota</taxon>
        <taxon>Alphaproteobacteria</taxon>
        <taxon>Sphingomonadales</taxon>
        <taxon>Sphingomonadaceae</taxon>
        <taxon>Sphingomonas</taxon>
    </lineage>
</organism>
<dbReference type="InterPro" id="IPR013320">
    <property type="entry name" value="ConA-like_dom_sf"/>
</dbReference>
<accession>A0ABV0BCI3</accession>
<reference evidence="1 2" key="1">
    <citation type="submission" date="2024-05" db="EMBL/GenBank/DDBJ databases">
        <title>Sphingomonas sp. HF-S3 16S ribosomal RNA gene Genome sequencing and assembly.</title>
        <authorList>
            <person name="Lee H."/>
        </authorList>
    </citation>
    <scope>NUCLEOTIDE SEQUENCE [LARGE SCALE GENOMIC DNA]</scope>
    <source>
        <strain evidence="1 2">HF-S3</strain>
    </source>
</reference>
<gene>
    <name evidence="1" type="ORF">TPR58_13100</name>
</gene>
<proteinExistence type="predicted"/>
<sequence length="276" mass="31063">MIAPRYRRLAGIGCAATLVLILLVLAIPFLFRLSGQGDRISVAARTTYTSGQYLAHVQPWAVTDMPVLRAWSNVSETMWIDPARFPGNVRFNWAWPPFSPRNGVGVWGYHHVAFGNADGGEPEAPVQPRQVNAMTALSTRFAWTGDFRFGESTVLTEFYLRSNPKDNESKLIEIGWLLHMSEATKRFLDDGQAYGTYTDPQGRQWRVVIFDTYLTFSAANGDDVRKGEIDMLHALHWLRGKGKITGKEWLTGLAIGAEPIKGFGNLELEQWKVDFR</sequence>
<evidence type="ECO:0000313" key="2">
    <source>
        <dbReference type="Proteomes" id="UP001427805"/>
    </source>
</evidence>
<protein>
    <submittedName>
        <fullName evidence="1">Uncharacterized protein</fullName>
    </submittedName>
</protein>
<name>A0ABV0BCI3_9SPHN</name>
<dbReference type="InterPro" id="IPR013319">
    <property type="entry name" value="GH11/12"/>
</dbReference>
<comment type="caution">
    <text evidence="1">The sequence shown here is derived from an EMBL/GenBank/DDBJ whole genome shotgun (WGS) entry which is preliminary data.</text>
</comment>